<name>A0A6A5Z308_9PLEO</name>
<dbReference type="Proteomes" id="UP000799770">
    <property type="component" value="Unassembled WGS sequence"/>
</dbReference>
<dbReference type="EMBL" id="ML977328">
    <property type="protein sequence ID" value="KAF2113456.1"/>
    <property type="molecule type" value="Genomic_DNA"/>
</dbReference>
<reference evidence="1" key="1">
    <citation type="journal article" date="2020" name="Stud. Mycol.">
        <title>101 Dothideomycetes genomes: a test case for predicting lifestyles and emergence of pathogens.</title>
        <authorList>
            <person name="Haridas S."/>
            <person name="Albert R."/>
            <person name="Binder M."/>
            <person name="Bloem J."/>
            <person name="Labutti K."/>
            <person name="Salamov A."/>
            <person name="Andreopoulos B."/>
            <person name="Baker S."/>
            <person name="Barry K."/>
            <person name="Bills G."/>
            <person name="Bluhm B."/>
            <person name="Cannon C."/>
            <person name="Castanera R."/>
            <person name="Culley D."/>
            <person name="Daum C."/>
            <person name="Ezra D."/>
            <person name="Gonzalez J."/>
            <person name="Henrissat B."/>
            <person name="Kuo A."/>
            <person name="Liang C."/>
            <person name="Lipzen A."/>
            <person name="Lutzoni F."/>
            <person name="Magnuson J."/>
            <person name="Mondo S."/>
            <person name="Nolan M."/>
            <person name="Ohm R."/>
            <person name="Pangilinan J."/>
            <person name="Park H.-J."/>
            <person name="Ramirez L."/>
            <person name="Alfaro M."/>
            <person name="Sun H."/>
            <person name="Tritt A."/>
            <person name="Yoshinaga Y."/>
            <person name="Zwiers L.-H."/>
            <person name="Turgeon B."/>
            <person name="Goodwin S."/>
            <person name="Spatafora J."/>
            <person name="Crous P."/>
            <person name="Grigoriev I."/>
        </authorList>
    </citation>
    <scope>NUCLEOTIDE SEQUENCE</scope>
    <source>
        <strain evidence="1">CBS 627.86</strain>
    </source>
</reference>
<dbReference type="OrthoDB" id="5415587at2759"/>
<dbReference type="AlphaFoldDB" id="A0A6A5Z308"/>
<organism evidence="1 2">
    <name type="scientific">Lophiotrema nucula</name>
    <dbReference type="NCBI Taxonomy" id="690887"/>
    <lineage>
        <taxon>Eukaryota</taxon>
        <taxon>Fungi</taxon>
        <taxon>Dikarya</taxon>
        <taxon>Ascomycota</taxon>
        <taxon>Pezizomycotina</taxon>
        <taxon>Dothideomycetes</taxon>
        <taxon>Pleosporomycetidae</taxon>
        <taxon>Pleosporales</taxon>
        <taxon>Lophiotremataceae</taxon>
        <taxon>Lophiotrema</taxon>
    </lineage>
</organism>
<gene>
    <name evidence="1" type="ORF">BDV96DRAFT_648414</name>
</gene>
<accession>A0A6A5Z308</accession>
<proteinExistence type="predicted"/>
<sequence length="698" mass="78019">MTLVLGTKSDARGLQQINFGVNEIVSALTLSKQFGSLFSRKQDAQVFDVLRNNYDMSIDWVPPWLADFKFSRATSIHGCDMRRVEGPLLLQDVELKTIEGIAAVVVLIAKYADSVDRIVDTIEKLLTHRLPTRAIYPGKAKEAEQSAFRNWTPLLRSWVEAILSADSDTSQVIRTRKYLSELAVQGARAGKDSHKWDRVWLQNIRFIQDFLGYCGADEESSDLREQLGRFEHTIRTNKGTTCKQRVFNTFAASTASLALAAAANGADVSVECVTFNDGTQQRTMLPLGKEGESQYLVRLWLCKPPLEVYELIRPVEVGADEEAEARDDSQSTVIFGGNMETAVYAAQKLDFWTQSTDDAHSERAVSLWKAGIELGATIPWKVRRFNIDEESQIATEDHIYLQAEMPTQVPVDNEHVERLASHRLKVWLGLNPPRTTTMHNLIANVIHEQYNYSRGYQGSIFQAAMDFVAVAVMIGMVDSLIVKQGRRSTYAFSMEFLRSRNGTSELLNYFKLAVFEGITPSSLLWAAASIWGGSSPAMHGHMSVTDRVVGIVAPQCTVLLDFLRDPLRLAKSGLREPIISLHYGSVPLLFRNPSNGFVFAAVDAFTTSRRRTLLKSFEDTTASSQTTPECDLVIQLEPNITSRRGSNPGNYLVCYYMGDLAFELDPYCVMLNLLLRRGDIVDPHGVLQTPALSSLTQY</sequence>
<evidence type="ECO:0000313" key="2">
    <source>
        <dbReference type="Proteomes" id="UP000799770"/>
    </source>
</evidence>
<evidence type="ECO:0000313" key="1">
    <source>
        <dbReference type="EMBL" id="KAF2113456.1"/>
    </source>
</evidence>
<keyword evidence="2" id="KW-1185">Reference proteome</keyword>
<protein>
    <submittedName>
        <fullName evidence="1">Uncharacterized protein</fullName>
    </submittedName>
</protein>